<dbReference type="Pfam" id="PF13145">
    <property type="entry name" value="Rotamase_2"/>
    <property type="match status" value="1"/>
</dbReference>
<evidence type="ECO:0000256" key="4">
    <source>
        <dbReference type="ARBA" id="ARBA00023110"/>
    </source>
</evidence>
<dbReference type="EC" id="5.2.1.8" evidence="3"/>
<accession>A0A7V8FLP1</accession>
<dbReference type="InterPro" id="IPR046357">
    <property type="entry name" value="PPIase_dom_sf"/>
</dbReference>
<keyword evidence="4 5" id="KW-0697">Rotamase</keyword>
<name>A0A7V8FLP1_9BURK</name>
<evidence type="ECO:0000256" key="5">
    <source>
        <dbReference type="PROSITE-ProRule" id="PRU00278"/>
    </source>
</evidence>
<evidence type="ECO:0000256" key="3">
    <source>
        <dbReference type="ARBA" id="ARBA00013194"/>
    </source>
</evidence>
<dbReference type="SUPFAM" id="SSF54534">
    <property type="entry name" value="FKBP-like"/>
    <property type="match status" value="1"/>
</dbReference>
<organism evidence="7 8">
    <name type="scientific">Paracidovorax wautersii</name>
    <dbReference type="NCBI Taxonomy" id="1177982"/>
    <lineage>
        <taxon>Bacteria</taxon>
        <taxon>Pseudomonadati</taxon>
        <taxon>Pseudomonadota</taxon>
        <taxon>Betaproteobacteria</taxon>
        <taxon>Burkholderiales</taxon>
        <taxon>Comamonadaceae</taxon>
        <taxon>Paracidovorax</taxon>
    </lineage>
</organism>
<evidence type="ECO:0000259" key="6">
    <source>
        <dbReference type="PROSITE" id="PS50198"/>
    </source>
</evidence>
<protein>
    <recommendedName>
        <fullName evidence="3">peptidylprolyl isomerase</fullName>
        <ecNumber evidence="3">5.2.1.8</ecNumber>
    </recommendedName>
</protein>
<evidence type="ECO:0000313" key="8">
    <source>
        <dbReference type="Proteomes" id="UP000461670"/>
    </source>
</evidence>
<reference evidence="8" key="1">
    <citation type="journal article" date="2020" name="MBio">
        <title>Horizontal gene transfer to a defensive symbiont with a reduced genome amongst a multipartite beetle microbiome.</title>
        <authorList>
            <person name="Waterworth S.C."/>
            <person name="Florez L.V."/>
            <person name="Rees E.R."/>
            <person name="Hertweck C."/>
            <person name="Kaltenpoth M."/>
            <person name="Kwan J.C."/>
        </authorList>
    </citation>
    <scope>NUCLEOTIDE SEQUENCE [LARGE SCALE GENOMIC DNA]</scope>
</reference>
<sequence>MPEFGEALAKLSKGQMTDTPVKTQFGYHIIRLDDVRDAQLPAFDDVKPQIVQQLQQQKLQAYQNELRTKAKIQ</sequence>
<dbReference type="PANTHER" id="PTHR47245">
    <property type="entry name" value="PEPTIDYLPROLYL ISOMERASE"/>
    <property type="match status" value="1"/>
</dbReference>
<feature type="domain" description="PpiC" evidence="6">
    <location>
        <begin position="1"/>
        <end position="34"/>
    </location>
</feature>
<dbReference type="GO" id="GO:0003755">
    <property type="term" value="F:peptidyl-prolyl cis-trans isomerase activity"/>
    <property type="evidence" value="ECO:0007669"/>
    <property type="project" value="UniProtKB-KW"/>
</dbReference>
<comment type="similarity">
    <text evidence="2">Belongs to the PpiC/parvulin rotamase family.</text>
</comment>
<keyword evidence="5 7" id="KW-0413">Isomerase</keyword>
<dbReference type="Proteomes" id="UP000461670">
    <property type="component" value="Unassembled WGS sequence"/>
</dbReference>
<gene>
    <name evidence="7" type="ORF">GAK30_03134</name>
</gene>
<dbReference type="EMBL" id="WNDQ01000056">
    <property type="protein sequence ID" value="KAF1019408.1"/>
    <property type="molecule type" value="Genomic_DNA"/>
</dbReference>
<evidence type="ECO:0000256" key="2">
    <source>
        <dbReference type="ARBA" id="ARBA00007656"/>
    </source>
</evidence>
<dbReference type="Gene3D" id="3.10.50.40">
    <property type="match status" value="1"/>
</dbReference>
<dbReference type="PROSITE" id="PS50198">
    <property type="entry name" value="PPIC_PPIASE_2"/>
    <property type="match status" value="1"/>
</dbReference>
<comment type="caution">
    <text evidence="7">The sequence shown here is derived from an EMBL/GenBank/DDBJ whole genome shotgun (WGS) entry which is preliminary data.</text>
</comment>
<dbReference type="InterPro" id="IPR000297">
    <property type="entry name" value="PPIase_PpiC"/>
</dbReference>
<evidence type="ECO:0000313" key="7">
    <source>
        <dbReference type="EMBL" id="KAF1019408.1"/>
    </source>
</evidence>
<comment type="catalytic activity">
    <reaction evidence="1">
        <text>[protein]-peptidylproline (omega=180) = [protein]-peptidylproline (omega=0)</text>
        <dbReference type="Rhea" id="RHEA:16237"/>
        <dbReference type="Rhea" id="RHEA-COMP:10747"/>
        <dbReference type="Rhea" id="RHEA-COMP:10748"/>
        <dbReference type="ChEBI" id="CHEBI:83833"/>
        <dbReference type="ChEBI" id="CHEBI:83834"/>
        <dbReference type="EC" id="5.2.1.8"/>
    </reaction>
</comment>
<dbReference type="AlphaFoldDB" id="A0A7V8FLP1"/>
<evidence type="ECO:0000256" key="1">
    <source>
        <dbReference type="ARBA" id="ARBA00000971"/>
    </source>
</evidence>
<proteinExistence type="inferred from homology"/>
<dbReference type="PANTHER" id="PTHR47245:SF2">
    <property type="entry name" value="PEPTIDYL-PROLYL CIS-TRANS ISOMERASE HP_0175-RELATED"/>
    <property type="match status" value="1"/>
</dbReference>
<dbReference type="InterPro" id="IPR050245">
    <property type="entry name" value="PrsA_foldase"/>
</dbReference>